<proteinExistence type="predicted"/>
<sequence>MTMEDFLVRREYQALKKTCHVKGRLPCSKEPSSWVAGEIVMDESMNDRTLIAPSSCQSEKSRNRMIWHAFRGVIVSGSETGMILRYCLLAQDGGKHVCEDETTTTMTLCIAEEKSSIPEIVNNHTNLANRMVDESRSSRLPARIFSEEDLPRSVYLRRKLTLAAQSSRTV</sequence>
<reference evidence="1 2" key="1">
    <citation type="submission" date="2018-07" db="EMBL/GenBank/DDBJ databases">
        <title>The genomes of Aspergillus section Nigri reveals drivers in fungal speciation.</title>
        <authorList>
            <consortium name="DOE Joint Genome Institute"/>
            <person name="Vesth T.C."/>
            <person name="Nybo J."/>
            <person name="Theobald S."/>
            <person name="Brandl J."/>
            <person name="Frisvad J.C."/>
            <person name="Nielsen K.F."/>
            <person name="Lyhne E.K."/>
            <person name="Kogle M.E."/>
            <person name="Kuo A."/>
            <person name="Riley R."/>
            <person name="Clum A."/>
            <person name="Nolan M."/>
            <person name="Lipzen A."/>
            <person name="Salamov A."/>
            <person name="Henrissat B."/>
            <person name="Wiebenga A."/>
            <person name="De vries R.P."/>
            <person name="Grigoriev I.V."/>
            <person name="Mortensen U.H."/>
            <person name="Andersen M.R."/>
            <person name="Baker S.E."/>
        </authorList>
    </citation>
    <scope>NUCLEOTIDE SEQUENCE [LARGE SCALE GENOMIC DNA]</scope>
    <source>
        <strain evidence="1 2">CBS 139.54b</strain>
    </source>
</reference>
<keyword evidence="2" id="KW-1185">Reference proteome</keyword>
<gene>
    <name evidence="1" type="ORF">BDQ94DRAFT_151171</name>
</gene>
<dbReference type="AlphaFoldDB" id="A0A3F3PPW8"/>
<dbReference type="Proteomes" id="UP000253729">
    <property type="component" value="Unassembled WGS sequence"/>
</dbReference>
<accession>A0A3F3PPW8</accession>
<dbReference type="EMBL" id="KZ852071">
    <property type="protein sequence ID" value="RDH28991.1"/>
    <property type="molecule type" value="Genomic_DNA"/>
</dbReference>
<organism evidence="1 2">
    <name type="scientific">Aspergillus welwitschiae</name>
    <dbReference type="NCBI Taxonomy" id="1341132"/>
    <lineage>
        <taxon>Eukaryota</taxon>
        <taxon>Fungi</taxon>
        <taxon>Dikarya</taxon>
        <taxon>Ascomycota</taxon>
        <taxon>Pezizomycotina</taxon>
        <taxon>Eurotiomycetes</taxon>
        <taxon>Eurotiomycetidae</taxon>
        <taxon>Eurotiales</taxon>
        <taxon>Aspergillaceae</taxon>
        <taxon>Aspergillus</taxon>
        <taxon>Aspergillus subgen. Circumdati</taxon>
    </lineage>
</organism>
<evidence type="ECO:0000313" key="2">
    <source>
        <dbReference type="Proteomes" id="UP000253729"/>
    </source>
</evidence>
<protein>
    <submittedName>
        <fullName evidence="1">Uncharacterized protein</fullName>
    </submittedName>
</protein>
<dbReference type="RefSeq" id="XP_026622013.1">
    <property type="nucleotide sequence ID" value="XM_026767714.1"/>
</dbReference>
<dbReference type="GeneID" id="38136070"/>
<name>A0A3F3PPW8_9EURO</name>
<evidence type="ECO:0000313" key="1">
    <source>
        <dbReference type="EMBL" id="RDH28991.1"/>
    </source>
</evidence>